<protein>
    <submittedName>
        <fullName evidence="1">Uncharacterized protein</fullName>
    </submittedName>
</protein>
<reference evidence="1" key="1">
    <citation type="submission" date="2023-06" db="EMBL/GenBank/DDBJ databases">
        <title>Genome-scale phylogeny and comparative genomics of the fungal order Sordariales.</title>
        <authorList>
            <consortium name="Lawrence Berkeley National Laboratory"/>
            <person name="Hensen N."/>
            <person name="Bonometti L."/>
            <person name="Westerberg I."/>
            <person name="Brannstrom I.O."/>
            <person name="Guillou S."/>
            <person name="Cros-Aarteil S."/>
            <person name="Calhoun S."/>
            <person name="Haridas S."/>
            <person name="Kuo A."/>
            <person name="Mondo S."/>
            <person name="Pangilinan J."/>
            <person name="Riley R."/>
            <person name="Labutti K."/>
            <person name="Andreopoulos B."/>
            <person name="Lipzen A."/>
            <person name="Chen C."/>
            <person name="Yanf M."/>
            <person name="Daum C."/>
            <person name="Ng V."/>
            <person name="Clum A."/>
            <person name="Steindorff A."/>
            <person name="Ohm R."/>
            <person name="Martin F."/>
            <person name="Silar P."/>
            <person name="Natvig D."/>
            <person name="Lalanne C."/>
            <person name="Gautier V."/>
            <person name="Ament-Velasquez S.L."/>
            <person name="Kruys A."/>
            <person name="Hutchinson M.I."/>
            <person name="Powell A.J."/>
            <person name="Barry K."/>
            <person name="Miller A.N."/>
            <person name="Grigoriev I.V."/>
            <person name="Debuchy R."/>
            <person name="Gladieux P."/>
            <person name="Thoren M.H."/>
            <person name="Johannesson H."/>
        </authorList>
    </citation>
    <scope>NUCLEOTIDE SEQUENCE</scope>
    <source>
        <strain evidence="1">8032-3</strain>
    </source>
</reference>
<name>A0AAJ0FLV3_9PEZI</name>
<dbReference type="GeneID" id="85311641"/>
<keyword evidence="2" id="KW-1185">Reference proteome</keyword>
<organism evidence="1 2">
    <name type="scientific">Phialemonium atrogriseum</name>
    <dbReference type="NCBI Taxonomy" id="1093897"/>
    <lineage>
        <taxon>Eukaryota</taxon>
        <taxon>Fungi</taxon>
        <taxon>Dikarya</taxon>
        <taxon>Ascomycota</taxon>
        <taxon>Pezizomycotina</taxon>
        <taxon>Sordariomycetes</taxon>
        <taxon>Sordariomycetidae</taxon>
        <taxon>Cephalothecales</taxon>
        <taxon>Cephalothecaceae</taxon>
        <taxon>Phialemonium</taxon>
    </lineage>
</organism>
<dbReference type="Proteomes" id="UP001244011">
    <property type="component" value="Unassembled WGS sequence"/>
</dbReference>
<dbReference type="AlphaFoldDB" id="A0AAJ0FLV3"/>
<proteinExistence type="predicted"/>
<dbReference type="EMBL" id="MU839015">
    <property type="protein sequence ID" value="KAK1765480.1"/>
    <property type="molecule type" value="Genomic_DNA"/>
</dbReference>
<comment type="caution">
    <text evidence="1">The sequence shown here is derived from an EMBL/GenBank/DDBJ whole genome shotgun (WGS) entry which is preliminary data.</text>
</comment>
<evidence type="ECO:0000313" key="2">
    <source>
        <dbReference type="Proteomes" id="UP001244011"/>
    </source>
</evidence>
<gene>
    <name evidence="1" type="ORF">QBC33DRAFT_544406</name>
</gene>
<accession>A0AAJ0FLV3</accession>
<evidence type="ECO:0000313" key="1">
    <source>
        <dbReference type="EMBL" id="KAK1765480.1"/>
    </source>
</evidence>
<sequence>MPPPSRPPLLALPTRVRLLIYNYVEVLEAEGDIKGRCTGLLNTCRQIRQELHRRCLPEGLTRLPVLTITLETSYNPLYWLSFGFTWLTRSGKRKSTFSVASLDDPFVTLLLQQVKIVGDVYVWMEDPRERNNMDSFLLLFSKVQDAVSLLRRLNICCMNVYMQRWAERTGAPFWENILIFPDGYGDLKSSRHQGGRYYEYLSLPFAEIGDCETGDTAMRLRPFPDTDKYPCEFRATDSHGEGRFLGYEKLFDWIGHRMECHYCRRGKPRSWRCKRRWNQYEGITKGYAKLRKRSNNLAHEIYNLVMTCDGGTGTALDSLRHHSLLTRNSSELNFLSVNNRRHRVHSSVDLQVRDGNRGACEERTRIKRGLKRRRPFTWWTFPDF</sequence>
<dbReference type="RefSeq" id="XP_060281693.1">
    <property type="nucleotide sequence ID" value="XM_060428454.1"/>
</dbReference>